<dbReference type="GeneID" id="66075631"/>
<comment type="caution">
    <text evidence="3">The sequence shown here is derived from an EMBL/GenBank/DDBJ whole genome shotgun (WGS) entry which is preliminary data.</text>
</comment>
<dbReference type="SUPFAM" id="SSF52047">
    <property type="entry name" value="RNI-like"/>
    <property type="match status" value="1"/>
</dbReference>
<dbReference type="Gene3D" id="3.80.10.10">
    <property type="entry name" value="Ribonuclease Inhibitor"/>
    <property type="match status" value="1"/>
</dbReference>
<sequence>MVLNASSRDEELARRSSQIRRFFRSTVANKAIVSQFLTDVEVELNRLQAEIYALQNKREQLKTTADLFESLLSPIHAMPLEILSTIFAFCCEKNVLSPSFLPPVVHLSMVCGRWRDVVQSTPSLWSSISIEFDAWSAQTHRLEPLTEQFMQFSKSSPLYLSLKFPFVTVDDLVPVRPALDAMVRNCERWDRLHLIYNQFLPVDAFAPIRGCLPALKYLCLNFIGSGQELFTASQLFDTCPSLRSLKLQRVPLESEDEDGSPHLPWNHIKKLHIHTAFSGDAFPILALCREVEHLKLTDVGGVSDGGEGYSGHIVTNSIKFLTVVGEAQDDLDDILRHATLKGLTSLDIAIEQSDPAIRLTWDGSHMRDFFLRSSCSLTSLRLHIPFTDRQALSVLQMVPTLKSLCIEEFSDKKGNLTITDAFLNDIAVNASLTSASATPILPKLNELKLKIHKDDINSHSLVKLLSSRCFPSNFCVDVECLQSVEIVVFKSKEHPEERSFDDLHCFGDAGMRLSITYL</sequence>
<dbReference type="Pfam" id="PF12937">
    <property type="entry name" value="F-box-like"/>
    <property type="match status" value="1"/>
</dbReference>
<reference evidence="3" key="1">
    <citation type="journal article" date="2021" name="Genome Biol. Evol.">
        <title>The assembled and annotated genome of the fairy-ring fungus Marasmius oreades.</title>
        <authorList>
            <person name="Hiltunen M."/>
            <person name="Ament-Velasquez S.L."/>
            <person name="Johannesson H."/>
        </authorList>
    </citation>
    <scope>NUCLEOTIDE SEQUENCE</scope>
    <source>
        <strain evidence="3">03SP1</strain>
    </source>
</reference>
<dbReference type="InterPro" id="IPR032675">
    <property type="entry name" value="LRR_dom_sf"/>
</dbReference>
<keyword evidence="4" id="KW-1185">Reference proteome</keyword>
<evidence type="ECO:0000313" key="3">
    <source>
        <dbReference type="EMBL" id="KAG7095863.1"/>
    </source>
</evidence>
<proteinExistence type="predicted"/>
<dbReference type="SUPFAM" id="SSF81383">
    <property type="entry name" value="F-box domain"/>
    <property type="match status" value="1"/>
</dbReference>
<gene>
    <name evidence="3" type="ORF">E1B28_006555</name>
</gene>
<feature type="coiled-coil region" evidence="1">
    <location>
        <begin position="37"/>
        <end position="64"/>
    </location>
</feature>
<evidence type="ECO:0000313" key="4">
    <source>
        <dbReference type="Proteomes" id="UP001049176"/>
    </source>
</evidence>
<dbReference type="EMBL" id="CM032183">
    <property type="protein sequence ID" value="KAG7095863.1"/>
    <property type="molecule type" value="Genomic_DNA"/>
</dbReference>
<dbReference type="RefSeq" id="XP_043012333.1">
    <property type="nucleotide sequence ID" value="XM_043151240.1"/>
</dbReference>
<evidence type="ECO:0000256" key="1">
    <source>
        <dbReference type="SAM" id="Coils"/>
    </source>
</evidence>
<keyword evidence="1" id="KW-0175">Coiled coil</keyword>
<name>A0A9P7S8S4_9AGAR</name>
<dbReference type="KEGG" id="more:E1B28_006555"/>
<dbReference type="InterPro" id="IPR001810">
    <property type="entry name" value="F-box_dom"/>
</dbReference>
<dbReference type="InterPro" id="IPR036047">
    <property type="entry name" value="F-box-like_dom_sf"/>
</dbReference>
<protein>
    <recommendedName>
        <fullName evidence="2">F-box domain-containing protein</fullName>
    </recommendedName>
</protein>
<evidence type="ECO:0000259" key="2">
    <source>
        <dbReference type="PROSITE" id="PS50181"/>
    </source>
</evidence>
<dbReference type="Gene3D" id="1.20.1280.50">
    <property type="match status" value="1"/>
</dbReference>
<dbReference type="PROSITE" id="PS50181">
    <property type="entry name" value="FBOX"/>
    <property type="match status" value="1"/>
</dbReference>
<organism evidence="3 4">
    <name type="scientific">Marasmius oreades</name>
    <name type="common">fairy-ring Marasmius</name>
    <dbReference type="NCBI Taxonomy" id="181124"/>
    <lineage>
        <taxon>Eukaryota</taxon>
        <taxon>Fungi</taxon>
        <taxon>Dikarya</taxon>
        <taxon>Basidiomycota</taxon>
        <taxon>Agaricomycotina</taxon>
        <taxon>Agaricomycetes</taxon>
        <taxon>Agaricomycetidae</taxon>
        <taxon>Agaricales</taxon>
        <taxon>Marasmiineae</taxon>
        <taxon>Marasmiaceae</taxon>
        <taxon>Marasmius</taxon>
    </lineage>
</organism>
<dbReference type="AlphaFoldDB" id="A0A9P7S8S4"/>
<feature type="domain" description="F-box" evidence="2">
    <location>
        <begin position="72"/>
        <end position="128"/>
    </location>
</feature>
<dbReference type="OrthoDB" id="3266451at2759"/>
<dbReference type="Proteomes" id="UP001049176">
    <property type="component" value="Chromosome 3"/>
</dbReference>
<accession>A0A9P7S8S4</accession>